<feature type="compositionally biased region" description="Basic and acidic residues" evidence="1">
    <location>
        <begin position="858"/>
        <end position="870"/>
    </location>
</feature>
<reference evidence="2 3" key="1">
    <citation type="journal article" date="2018" name="Aquat. Microb. Ecol.">
        <title>Gammaproteobacterial methanotrophs dominate.</title>
        <authorList>
            <person name="Rissanen A.J."/>
            <person name="Saarenheimo J."/>
            <person name="Tiirola M."/>
            <person name="Peura S."/>
            <person name="Aalto S.L."/>
            <person name="Karvinen A."/>
            <person name="Nykanen H."/>
        </authorList>
    </citation>
    <scope>NUCLEOTIDE SEQUENCE [LARGE SCALE GENOMIC DNA]</scope>
    <source>
        <strain evidence="2">AMbin10</strain>
    </source>
</reference>
<feature type="compositionally biased region" description="Low complexity" evidence="1">
    <location>
        <begin position="832"/>
        <end position="848"/>
    </location>
</feature>
<dbReference type="Proteomes" id="UP000249396">
    <property type="component" value="Unassembled WGS sequence"/>
</dbReference>
<evidence type="ECO:0000313" key="2">
    <source>
        <dbReference type="EMBL" id="PZN70598.1"/>
    </source>
</evidence>
<dbReference type="EMBL" id="QJPH01000549">
    <property type="protein sequence ID" value="PZN70598.1"/>
    <property type="molecule type" value="Genomic_DNA"/>
</dbReference>
<proteinExistence type="predicted"/>
<dbReference type="AlphaFoldDB" id="A0A2W4QRQ5"/>
<evidence type="ECO:0000256" key="1">
    <source>
        <dbReference type="SAM" id="MobiDB-lite"/>
    </source>
</evidence>
<name>A0A2W4QRQ5_9GAMM</name>
<organism evidence="2 3">
    <name type="scientific">Candidatus Methylumidiphilus alinenensis</name>
    <dbReference type="NCBI Taxonomy" id="2202197"/>
    <lineage>
        <taxon>Bacteria</taxon>
        <taxon>Pseudomonadati</taxon>
        <taxon>Pseudomonadota</taxon>
        <taxon>Gammaproteobacteria</taxon>
        <taxon>Methylococcales</taxon>
        <taxon>Candidatus Methylumidiphilus</taxon>
    </lineage>
</organism>
<feature type="compositionally biased region" description="Basic and acidic residues" evidence="1">
    <location>
        <begin position="821"/>
        <end position="831"/>
    </location>
</feature>
<gene>
    <name evidence="2" type="ORF">DM484_28155</name>
</gene>
<protein>
    <submittedName>
        <fullName evidence="2">AAA family ATPase</fullName>
    </submittedName>
</protein>
<comment type="caution">
    <text evidence="2">The sequence shown here is derived from an EMBL/GenBank/DDBJ whole genome shotgun (WGS) entry which is preliminary data.</text>
</comment>
<accession>A0A2W4QRQ5</accession>
<sequence>MTVKPWYKLATPREDLRDGRPLDASEFAVHLDQIRDGRAPAVYQDPERFFERTFLTKGLSGLAVEVIRRLSGEKTETSAVFNLTTQFGGGKTHALTVLYHLARQGGKAKDWQGVAKLFEVAKVDHFPEAKVAVFVGTEFDPISGRGGNDGTPSRKTPWGEIAYQLGGEPALAILAEHERQATAPGGDVIRAFLPKDKPVLILMDELMNFVNRSRKSGMATQFYSFLHNLSEEARGRDNMVLAVSIPASELEMTAEDQSDYERFKKLLDRVGRPVMMSAEAETSEIIRRRLFEWDSNVLTPDGRIMLTRDALATCNDYADWVKDHKNSVPEWFPVDSARDAFAATYPFHPTVLSVFERKWQVLPRFQQTRGVLRLLALWVSKAYQEGFKGGQREGLIGLGTAPLDDPQFRAAMFEQLGEHRLESAVTTDICGKKDSHAIRLDSEAIDIIKKSRLHRKIATTIFFESNGGMARNESTIPELRLAVAEPDSDIGNIETVLEALTEACYYLTVDRNRYHFSFKENLNKRYADRRANIKSPAINERVQAEIRAVFATGGGIERLYFPEKSNQIPDRAVLTFIILSPEINMEDETRTKALVESVTREYGTSSRTFKSALVFCIAQSAGDLQELARRLLAWEEIGEELPSISIDESQRFQLTDNIKKAKRDLKEAVWRAYKNIILLGKDNGLRSIDLGLVHSSSSDSLLQFIITYLKQNDEIQTGISPSFLIRNWSPAFKEWSTKAVKDAFYASPLFPRILNSDIIKDTISRGVENGLLGYVGKTANGRYEPFVFGKSLLAVDVEISDDMYVVTKETAEAYLSEVREPLVKTDTDKPPDTTVTTTTGGATGNETTSPTVVGPTSKGEKESDREEHKPQGIQKIAWSGEIPPQKWMNFYSRVLAKFATGSGLKLSVKIEVAPDGGVSQQKIEETRVALRELGLNDTLDKEN</sequence>
<dbReference type="Pfam" id="PF04465">
    <property type="entry name" value="DUF499"/>
    <property type="match status" value="1"/>
</dbReference>
<evidence type="ECO:0000313" key="3">
    <source>
        <dbReference type="Proteomes" id="UP000249396"/>
    </source>
</evidence>
<feature type="region of interest" description="Disordered" evidence="1">
    <location>
        <begin position="821"/>
        <end position="871"/>
    </location>
</feature>
<dbReference type="InterPro" id="IPR007555">
    <property type="entry name" value="DUF499"/>
</dbReference>